<name>A0ABV7KSF5_PLAOK</name>
<organism evidence="2 3">
    <name type="scientific">Planomicrobium okeanokoites</name>
    <name type="common">Planococcus okeanokoites</name>
    <name type="synonym">Flavobacterium okeanokoites</name>
    <dbReference type="NCBI Taxonomy" id="244"/>
    <lineage>
        <taxon>Bacteria</taxon>
        <taxon>Bacillati</taxon>
        <taxon>Bacillota</taxon>
        <taxon>Bacilli</taxon>
        <taxon>Bacillales</taxon>
        <taxon>Caryophanaceae</taxon>
        <taxon>Planomicrobium</taxon>
    </lineage>
</organism>
<reference evidence="3" key="1">
    <citation type="journal article" date="2019" name="Int. J. Syst. Evol. Microbiol.">
        <title>The Global Catalogue of Microorganisms (GCM) 10K type strain sequencing project: providing services to taxonomists for standard genome sequencing and annotation.</title>
        <authorList>
            <consortium name="The Broad Institute Genomics Platform"/>
            <consortium name="The Broad Institute Genome Sequencing Center for Infectious Disease"/>
            <person name="Wu L."/>
            <person name="Ma J."/>
        </authorList>
    </citation>
    <scope>NUCLEOTIDE SEQUENCE [LARGE SCALE GENOMIC DNA]</scope>
    <source>
        <strain evidence="3">CCM 320</strain>
    </source>
</reference>
<feature type="transmembrane region" description="Helical" evidence="1">
    <location>
        <begin position="109"/>
        <end position="127"/>
    </location>
</feature>
<evidence type="ECO:0000256" key="1">
    <source>
        <dbReference type="SAM" id="Phobius"/>
    </source>
</evidence>
<gene>
    <name evidence="2" type="ORF">ACFOEJ_15065</name>
</gene>
<dbReference type="RefSeq" id="WP_117312912.1">
    <property type="nucleotide sequence ID" value="NZ_QQRS01000002.1"/>
</dbReference>
<evidence type="ECO:0008006" key="4">
    <source>
        <dbReference type="Google" id="ProtNLM"/>
    </source>
</evidence>
<sequence length="165" mass="19014">MMKGRGDRKVTRKLSATFLSTLISSTAICSWGLVTDDNIENNLAADFFSWTVIYFLFMGIIVLIYGNIVSVIVESFQRKWFEEADWLYILILGVFGAAIGLILPHWEDIIQGFFVAMLYGLIDKFMLKRWQQNKGTAMLFIVPLAVFVVLSVYFHYTLPTWSFEQ</sequence>
<keyword evidence="1" id="KW-0472">Membrane</keyword>
<feature type="transmembrane region" description="Helical" evidence="1">
    <location>
        <begin position="53"/>
        <end position="73"/>
    </location>
</feature>
<evidence type="ECO:0000313" key="3">
    <source>
        <dbReference type="Proteomes" id="UP001595625"/>
    </source>
</evidence>
<dbReference type="Proteomes" id="UP001595625">
    <property type="component" value="Unassembled WGS sequence"/>
</dbReference>
<protein>
    <recommendedName>
        <fullName evidence="4">Tripartite tricarboxylate transporter TctB family protein</fullName>
    </recommendedName>
</protein>
<keyword evidence="3" id="KW-1185">Reference proteome</keyword>
<evidence type="ECO:0000313" key="2">
    <source>
        <dbReference type="EMBL" id="MFC3212408.1"/>
    </source>
</evidence>
<feature type="transmembrane region" description="Helical" evidence="1">
    <location>
        <begin position="85"/>
        <end position="103"/>
    </location>
</feature>
<feature type="transmembrane region" description="Helical" evidence="1">
    <location>
        <begin position="139"/>
        <end position="156"/>
    </location>
</feature>
<dbReference type="EMBL" id="JBHRUJ010000017">
    <property type="protein sequence ID" value="MFC3212408.1"/>
    <property type="molecule type" value="Genomic_DNA"/>
</dbReference>
<accession>A0ABV7KSF5</accession>
<keyword evidence="1" id="KW-1133">Transmembrane helix</keyword>
<proteinExistence type="predicted"/>
<keyword evidence="1" id="KW-0812">Transmembrane</keyword>
<comment type="caution">
    <text evidence="2">The sequence shown here is derived from an EMBL/GenBank/DDBJ whole genome shotgun (WGS) entry which is preliminary data.</text>
</comment>